<evidence type="ECO:0000256" key="1">
    <source>
        <dbReference type="SAM" id="MobiDB-lite"/>
    </source>
</evidence>
<name>A0A7J8C8U5_MOLMO</name>
<dbReference type="EMBL" id="JACASF010000021">
    <property type="protein sequence ID" value="KAF6407250.1"/>
    <property type="molecule type" value="Genomic_DNA"/>
</dbReference>
<feature type="compositionally biased region" description="Basic and acidic residues" evidence="1">
    <location>
        <begin position="122"/>
        <end position="133"/>
    </location>
</feature>
<protein>
    <submittedName>
        <fullName evidence="2">Uncharacterized protein</fullName>
    </submittedName>
</protein>
<dbReference type="Proteomes" id="UP000550707">
    <property type="component" value="Unassembled WGS sequence"/>
</dbReference>
<feature type="region of interest" description="Disordered" evidence="1">
    <location>
        <begin position="113"/>
        <end position="133"/>
    </location>
</feature>
<dbReference type="AlphaFoldDB" id="A0A7J8C8U5"/>
<sequence>MSCSCSGEARPLGMLSHCERARANHHTPLDSPQLLALHPLSPGAVRTSLHAGKGDPGRLVGRDPTRTRLRVGAHVRGAHVRMSPRRAGSRGAGAALADASVCTSGVVLCAHAHAKSGRGRQRPQEARARPAQP</sequence>
<keyword evidence="3" id="KW-1185">Reference proteome</keyword>
<dbReference type="InParanoid" id="A0A7J8C8U5"/>
<comment type="caution">
    <text evidence="2">The sequence shown here is derived from an EMBL/GenBank/DDBJ whole genome shotgun (WGS) entry which is preliminary data.</text>
</comment>
<evidence type="ECO:0000313" key="3">
    <source>
        <dbReference type="Proteomes" id="UP000550707"/>
    </source>
</evidence>
<proteinExistence type="predicted"/>
<gene>
    <name evidence="2" type="ORF">HJG59_009910</name>
</gene>
<evidence type="ECO:0000313" key="2">
    <source>
        <dbReference type="EMBL" id="KAF6407250.1"/>
    </source>
</evidence>
<organism evidence="2 3">
    <name type="scientific">Molossus molossus</name>
    <name type="common">Pallas' mastiff bat</name>
    <name type="synonym">Vespertilio molossus</name>
    <dbReference type="NCBI Taxonomy" id="27622"/>
    <lineage>
        <taxon>Eukaryota</taxon>
        <taxon>Metazoa</taxon>
        <taxon>Chordata</taxon>
        <taxon>Craniata</taxon>
        <taxon>Vertebrata</taxon>
        <taxon>Euteleostomi</taxon>
        <taxon>Mammalia</taxon>
        <taxon>Eutheria</taxon>
        <taxon>Laurasiatheria</taxon>
        <taxon>Chiroptera</taxon>
        <taxon>Yangochiroptera</taxon>
        <taxon>Molossidae</taxon>
        <taxon>Molossus</taxon>
    </lineage>
</organism>
<accession>A0A7J8C8U5</accession>
<reference evidence="2 3" key="1">
    <citation type="journal article" date="2020" name="Nature">
        <title>Six reference-quality genomes reveal evolution of bat adaptations.</title>
        <authorList>
            <person name="Jebb D."/>
            <person name="Huang Z."/>
            <person name="Pippel M."/>
            <person name="Hughes G.M."/>
            <person name="Lavrichenko K."/>
            <person name="Devanna P."/>
            <person name="Winkler S."/>
            <person name="Jermiin L.S."/>
            <person name="Skirmuntt E.C."/>
            <person name="Katzourakis A."/>
            <person name="Burkitt-Gray L."/>
            <person name="Ray D.A."/>
            <person name="Sullivan K.A.M."/>
            <person name="Roscito J.G."/>
            <person name="Kirilenko B.M."/>
            <person name="Davalos L.M."/>
            <person name="Corthals A.P."/>
            <person name="Power M.L."/>
            <person name="Jones G."/>
            <person name="Ransome R.D."/>
            <person name="Dechmann D.K.N."/>
            <person name="Locatelli A.G."/>
            <person name="Puechmaille S.J."/>
            <person name="Fedrigo O."/>
            <person name="Jarvis E.D."/>
            <person name="Hiller M."/>
            <person name="Vernes S.C."/>
            <person name="Myers E.W."/>
            <person name="Teeling E.C."/>
        </authorList>
    </citation>
    <scope>NUCLEOTIDE SEQUENCE [LARGE SCALE GENOMIC DNA]</scope>
    <source>
        <strain evidence="2">MMolMol1</strain>
        <tissue evidence="2">Muscle</tissue>
    </source>
</reference>